<dbReference type="SUPFAM" id="SSF52540">
    <property type="entry name" value="P-loop containing nucleoside triphosphate hydrolases"/>
    <property type="match status" value="1"/>
</dbReference>
<keyword evidence="3" id="KW-1185">Reference proteome</keyword>
<feature type="domain" description="NERD" evidence="1">
    <location>
        <begin position="13"/>
        <end position="108"/>
    </location>
</feature>
<dbReference type="PANTHER" id="PTHR11070:SF2">
    <property type="entry name" value="ATP-DEPENDENT DNA HELICASE SRS2"/>
    <property type="match status" value="1"/>
</dbReference>
<keyword evidence="2" id="KW-0347">Helicase</keyword>
<organism evidence="2 3">
    <name type="scientific">Arthrobacter zhaoxinii</name>
    <dbReference type="NCBI Taxonomy" id="2964616"/>
    <lineage>
        <taxon>Bacteria</taxon>
        <taxon>Bacillati</taxon>
        <taxon>Actinomycetota</taxon>
        <taxon>Actinomycetes</taxon>
        <taxon>Micrococcales</taxon>
        <taxon>Micrococcaceae</taxon>
        <taxon>Arthrobacter</taxon>
    </lineage>
</organism>
<proteinExistence type="predicted"/>
<dbReference type="InterPro" id="IPR000212">
    <property type="entry name" value="DNA_helicase_UvrD/REP"/>
</dbReference>
<gene>
    <name evidence="2" type="ORF">N2K95_03430</name>
</gene>
<dbReference type="Pfam" id="PF08378">
    <property type="entry name" value="NERD"/>
    <property type="match status" value="1"/>
</dbReference>
<dbReference type="Gene3D" id="3.40.50.300">
    <property type="entry name" value="P-loop containing nucleotide triphosphate hydrolases"/>
    <property type="match status" value="2"/>
</dbReference>
<keyword evidence="2" id="KW-0067">ATP-binding</keyword>
<keyword evidence="2" id="KW-0547">Nucleotide-binding</keyword>
<sequence>MRCIPEEPDFQDGHLAEQAVWNSLRAQLPDDVVLAHSVQLRHGRAEHEIDILILWPGVGVAVLEVKGGRVSVENGQWYQSDRTGKRRMESPVAQAQSAQHAFKDWIGSRLGTPLTSRITYMACFPYSDVQPGWEMAGTPRSLVIDQAELANGCAAKIRAAIEMEGQGAVPLSPKYVERIIPHLSGNLAAADRPSLDAAELEDHQERLTTRQKVLLDSTRSITRARFVGGAGSGKTWLAVEKAKRLAKDGQRVGLFCYNKGLSEHLRREVAGWQQARPVFVGEFHDYVQSLGVPDGSGQEYFDEEMPRLLKELADVLPVEEKLDAVVVDEAQDFAPLWWEALLACLKKPDDGGVYAFMDERQNVYGRWDAATAGTADDPTAGLVTLHIDDNLRNTKRIAQTFRGFAGEHFSPRGGDGLPVRLVASATEDALDVASDCVDALIDEGWAANQIALLTTNKRHPIHQDYFDSQRIREYWKSFHDDDDAEFYGHVLGFKGLERSVVILCVNGFKDMARAPEQLYVGLSRARCLLVVVGDPVLIAEAGGRELELALGRAEGWAPLPVEPDHR</sequence>
<dbReference type="RefSeq" id="WP_260652926.1">
    <property type="nucleotide sequence ID" value="NZ_CP104275.1"/>
</dbReference>
<protein>
    <submittedName>
        <fullName evidence="2">NERD domain-containing protein/DEAD/DEAH box helicase</fullName>
    </submittedName>
</protein>
<evidence type="ECO:0000259" key="1">
    <source>
        <dbReference type="Pfam" id="PF08378"/>
    </source>
</evidence>
<reference evidence="2" key="1">
    <citation type="submission" date="2022-09" db="EMBL/GenBank/DDBJ databases">
        <title>Novel species in genus Arthrobacter.</title>
        <authorList>
            <person name="Liu Y."/>
        </authorList>
    </citation>
    <scope>NUCLEOTIDE SEQUENCE</scope>
    <source>
        <strain evidence="2">Zg-Y815</strain>
    </source>
</reference>
<dbReference type="EMBL" id="CP104275">
    <property type="protein sequence ID" value="UWX97749.1"/>
    <property type="molecule type" value="Genomic_DNA"/>
</dbReference>
<dbReference type="InterPro" id="IPR027417">
    <property type="entry name" value="P-loop_NTPase"/>
</dbReference>
<evidence type="ECO:0000313" key="3">
    <source>
        <dbReference type="Proteomes" id="UP001059859"/>
    </source>
</evidence>
<keyword evidence="2" id="KW-0378">Hydrolase</keyword>
<dbReference type="InterPro" id="IPR011528">
    <property type="entry name" value="NERD"/>
</dbReference>
<dbReference type="Proteomes" id="UP001059859">
    <property type="component" value="Chromosome"/>
</dbReference>
<dbReference type="GO" id="GO:0004386">
    <property type="term" value="F:helicase activity"/>
    <property type="evidence" value="ECO:0007669"/>
    <property type="project" value="UniProtKB-KW"/>
</dbReference>
<accession>A0ABY5YRL6</accession>
<dbReference type="PANTHER" id="PTHR11070">
    <property type="entry name" value="UVRD / RECB / PCRA DNA HELICASE FAMILY MEMBER"/>
    <property type="match status" value="1"/>
</dbReference>
<name>A0ABY5YRL6_9MICC</name>
<evidence type="ECO:0000313" key="2">
    <source>
        <dbReference type="EMBL" id="UWX97749.1"/>
    </source>
</evidence>